<evidence type="ECO:0000256" key="1">
    <source>
        <dbReference type="SAM" id="MobiDB-lite"/>
    </source>
</evidence>
<proteinExistence type="predicted"/>
<dbReference type="InterPro" id="IPR006735">
    <property type="entry name" value="Rtf2"/>
</dbReference>
<dbReference type="PANTHER" id="PTHR12775">
    <property type="entry name" value="PROTEIN C20ORF43 HOMOLOG"/>
    <property type="match status" value="1"/>
</dbReference>
<evidence type="ECO:0000313" key="2">
    <source>
        <dbReference type="EMBL" id="SCU83084.1"/>
    </source>
</evidence>
<keyword evidence="3" id="KW-1185">Reference proteome</keyword>
<dbReference type="Proteomes" id="UP000189911">
    <property type="component" value="Chromosome B"/>
</dbReference>
<name>A0A1G4J0J5_9SACH</name>
<dbReference type="OrthoDB" id="247013at2759"/>
<feature type="compositionally biased region" description="Basic residues" evidence="1">
    <location>
        <begin position="191"/>
        <end position="201"/>
    </location>
</feature>
<organism evidence="2 3">
    <name type="scientific">Lachancea nothofagi CBS 11611</name>
    <dbReference type="NCBI Taxonomy" id="1266666"/>
    <lineage>
        <taxon>Eukaryota</taxon>
        <taxon>Fungi</taxon>
        <taxon>Dikarya</taxon>
        <taxon>Ascomycota</taxon>
        <taxon>Saccharomycotina</taxon>
        <taxon>Saccharomycetes</taxon>
        <taxon>Saccharomycetales</taxon>
        <taxon>Saccharomycetaceae</taxon>
        <taxon>Lachancea</taxon>
    </lineage>
</organism>
<sequence>MGNDGSSISRVKSLQIAVNSSSKKLQNSDSRNFDSDSKWAVDRLTSLPLRLPLVSDYQGNLLNKESVLEWLLTPDKEDYTEEQVRLFGHIKTLKDVVELHNIIFDQPKHRSPSLRCDVGDEILGKSSGKLAYLAQCGHVLPRRMLGFECPVCGIAHSATDIITLNPSYDELSILQARMDELEHKGLTHSGRTAKSKKRRSKQRECGKNSKRRAA</sequence>
<dbReference type="Pfam" id="PF04641">
    <property type="entry name" value="Rtf2"/>
    <property type="match status" value="1"/>
</dbReference>
<gene>
    <name evidence="2" type="ORF">LANO_0B08284G</name>
</gene>
<dbReference type="EMBL" id="LT598450">
    <property type="protein sequence ID" value="SCU83084.1"/>
    <property type="molecule type" value="Genomic_DNA"/>
</dbReference>
<feature type="region of interest" description="Disordered" evidence="1">
    <location>
        <begin position="184"/>
        <end position="214"/>
    </location>
</feature>
<evidence type="ECO:0000313" key="3">
    <source>
        <dbReference type="Proteomes" id="UP000189911"/>
    </source>
</evidence>
<reference evidence="3" key="1">
    <citation type="submission" date="2016-03" db="EMBL/GenBank/DDBJ databases">
        <authorList>
            <person name="Devillers Hugo."/>
        </authorList>
    </citation>
    <scope>NUCLEOTIDE SEQUENCE [LARGE SCALE GENOMIC DNA]</scope>
</reference>
<dbReference type="GO" id="GO:0005634">
    <property type="term" value="C:nucleus"/>
    <property type="evidence" value="ECO:0007669"/>
    <property type="project" value="TreeGrafter"/>
</dbReference>
<dbReference type="PANTHER" id="PTHR12775:SF0">
    <property type="entry name" value="REPLICATION TERMINATION FACTOR 2"/>
    <property type="match status" value="1"/>
</dbReference>
<dbReference type="GO" id="GO:0006274">
    <property type="term" value="P:DNA replication termination"/>
    <property type="evidence" value="ECO:0007669"/>
    <property type="project" value="TreeGrafter"/>
</dbReference>
<dbReference type="AlphaFoldDB" id="A0A1G4J0J5"/>
<accession>A0A1G4J0J5</accession>
<protein>
    <submittedName>
        <fullName evidence="2">LANO_0B08284g1_1</fullName>
    </submittedName>
</protein>